<dbReference type="EMBL" id="JACHGF010000003">
    <property type="protein sequence ID" value="MBB5284437.1"/>
    <property type="molecule type" value="Genomic_DNA"/>
</dbReference>
<protein>
    <submittedName>
        <fullName evidence="1">Uncharacterized protein</fullName>
    </submittedName>
</protein>
<dbReference type="Proteomes" id="UP000557307">
    <property type="component" value="Unassembled WGS sequence"/>
</dbReference>
<proteinExistence type="predicted"/>
<dbReference type="AlphaFoldDB" id="A0A840TRU8"/>
<comment type="caution">
    <text evidence="1">The sequence shown here is derived from an EMBL/GenBank/DDBJ whole genome shotgun (WGS) entry which is preliminary data.</text>
</comment>
<accession>A0A840TRU8</accession>
<evidence type="ECO:0000313" key="2">
    <source>
        <dbReference type="Proteomes" id="UP000557307"/>
    </source>
</evidence>
<dbReference type="RefSeq" id="WP_184174376.1">
    <property type="nucleotide sequence ID" value="NZ_JACHGF010000003.1"/>
</dbReference>
<organism evidence="1 2">
    <name type="scientific">Rhabdobacter roseus</name>
    <dbReference type="NCBI Taxonomy" id="1655419"/>
    <lineage>
        <taxon>Bacteria</taxon>
        <taxon>Pseudomonadati</taxon>
        <taxon>Bacteroidota</taxon>
        <taxon>Cytophagia</taxon>
        <taxon>Cytophagales</taxon>
        <taxon>Cytophagaceae</taxon>
        <taxon>Rhabdobacter</taxon>
    </lineage>
</organism>
<gene>
    <name evidence="1" type="ORF">HNQ92_002580</name>
</gene>
<evidence type="ECO:0000313" key="1">
    <source>
        <dbReference type="EMBL" id="MBB5284437.1"/>
    </source>
</evidence>
<keyword evidence="2" id="KW-1185">Reference proteome</keyword>
<sequence length="182" mass="19762">MSEYAGIMQPPFGTGPNLMPGLAQVLYFASVNDIETFGTPEANPANAVDKYVIKTPHVMKVGKMFHKMYVSIEKGQLKYEKLGGRDATGFNVNATSYMPGDSPEQNYFANEAQGDRFIILAKRADGKLAQVGLEDFPATMHALHDSETVTGDGSGYGVNIQAYMPFKLLYDAAIPLTPAAEE</sequence>
<reference evidence="1 2" key="1">
    <citation type="submission" date="2020-08" db="EMBL/GenBank/DDBJ databases">
        <title>Genomic Encyclopedia of Type Strains, Phase IV (KMG-IV): sequencing the most valuable type-strain genomes for metagenomic binning, comparative biology and taxonomic classification.</title>
        <authorList>
            <person name="Goeker M."/>
        </authorList>
    </citation>
    <scope>NUCLEOTIDE SEQUENCE [LARGE SCALE GENOMIC DNA]</scope>
    <source>
        <strain evidence="1 2">DSM 105074</strain>
    </source>
</reference>
<name>A0A840TRU8_9BACT</name>